<accession>A0A7V1LLM0</accession>
<dbReference type="Pfam" id="PF13175">
    <property type="entry name" value="AAA_15"/>
    <property type="match status" value="1"/>
</dbReference>
<proteinExistence type="predicted"/>
<dbReference type="EMBL" id="DRLD01000170">
    <property type="protein sequence ID" value="HED10254.1"/>
    <property type="molecule type" value="Genomic_DNA"/>
</dbReference>
<evidence type="ECO:0000259" key="1">
    <source>
        <dbReference type="Pfam" id="PF13175"/>
    </source>
</evidence>
<dbReference type="Proteomes" id="UP000886005">
    <property type="component" value="Unassembled WGS sequence"/>
</dbReference>
<name>A0A7V1LLM0_CALAY</name>
<dbReference type="PANTHER" id="PTHR43581">
    <property type="entry name" value="ATP/GTP PHOSPHATASE"/>
    <property type="match status" value="1"/>
</dbReference>
<gene>
    <name evidence="2" type="ORF">ENJ10_06170</name>
</gene>
<reference evidence="2" key="1">
    <citation type="journal article" date="2020" name="mSystems">
        <title>Genome- and Community-Level Interaction Insights into Carbon Utilization and Element Cycling Functions of Hydrothermarchaeota in Hydrothermal Sediment.</title>
        <authorList>
            <person name="Zhou Z."/>
            <person name="Liu Y."/>
            <person name="Xu W."/>
            <person name="Pan J."/>
            <person name="Luo Z.H."/>
            <person name="Li M."/>
        </authorList>
    </citation>
    <scope>NUCLEOTIDE SEQUENCE [LARGE SCALE GENOMIC DNA]</scope>
    <source>
        <strain evidence="2">HyVt-456</strain>
    </source>
</reference>
<dbReference type="InterPro" id="IPR051396">
    <property type="entry name" value="Bact_Antivir_Def_Nuclease"/>
</dbReference>
<organism evidence="2">
    <name type="scientific">Caldithrix abyssi</name>
    <dbReference type="NCBI Taxonomy" id="187145"/>
    <lineage>
        <taxon>Bacteria</taxon>
        <taxon>Pseudomonadati</taxon>
        <taxon>Calditrichota</taxon>
        <taxon>Calditrichia</taxon>
        <taxon>Calditrichales</taxon>
        <taxon>Calditrichaceae</taxon>
        <taxon>Caldithrix</taxon>
    </lineage>
</organism>
<comment type="caution">
    <text evidence="2">The sequence shown here is derived from an EMBL/GenBank/DDBJ whole genome shotgun (WGS) entry which is preliminary data.</text>
</comment>
<dbReference type="PANTHER" id="PTHR43581:SF4">
    <property type="entry name" value="ATP_GTP PHOSPHATASE"/>
    <property type="match status" value="1"/>
</dbReference>
<dbReference type="AlphaFoldDB" id="A0A7V1LLM0"/>
<dbReference type="InterPro" id="IPR027417">
    <property type="entry name" value="P-loop_NTPase"/>
</dbReference>
<feature type="domain" description="Endonuclease GajA/Old nuclease/RecF-like AAA" evidence="1">
    <location>
        <begin position="200"/>
        <end position="335"/>
    </location>
</feature>
<dbReference type="Gene3D" id="3.40.50.300">
    <property type="entry name" value="P-loop containing nucleotide triphosphate hydrolases"/>
    <property type="match status" value="1"/>
</dbReference>
<evidence type="ECO:0000313" key="2">
    <source>
        <dbReference type="EMBL" id="HED10254.1"/>
    </source>
</evidence>
<dbReference type="SUPFAM" id="SSF52540">
    <property type="entry name" value="P-loop containing nucleoside triphosphate hydrolases"/>
    <property type="match status" value="1"/>
</dbReference>
<protein>
    <recommendedName>
        <fullName evidence="1">Endonuclease GajA/Old nuclease/RecF-like AAA domain-containing protein</fullName>
    </recommendedName>
</protein>
<sequence length="421" mass="47702">MMKEKLIIDNFGGIERLEIEIGGINILVGPQASGKSIIAKLFFYFKSFLSATPFLFDSPVSQKDIETKQEKTFLRYFPKSAWPTGPFSIRYETNESWLKIKKGSRGMPGFSCSASVWEMIREGQKTFLGKIKGDADTNLMIREREDTGYFKNTRTFLEKKISGNAGFEQYFVPAGRSFFSIMRENIFTLLRADIEIDPFLKEFGFLYERVKKTFDAPLKKINKNARQKSDQLITRILNSDFIQEGEREFLLHKDNRKVSLESASSGQQEILPLIVIIKAFLNNPFSVNGSTVYIEEPEAHLFPNSQKNIVQLLARVVNAREDDIQIFITTHSPYILSALNNLMYAGYLKNKNSSSSDPSKIIPIEEMINPGDVCVYAITKDGKISDIVDKDSGLISGNALDDISNEISVEFGKLLDIEYDA</sequence>
<dbReference type="InterPro" id="IPR041685">
    <property type="entry name" value="AAA_GajA/Old/RecF-like"/>
</dbReference>